<evidence type="ECO:0000313" key="4">
    <source>
        <dbReference type="Proteomes" id="UP001321450"/>
    </source>
</evidence>
<protein>
    <recommendedName>
        <fullName evidence="5">DUF3450 domain-containing protein</fullName>
    </recommendedName>
</protein>
<reference evidence="4" key="1">
    <citation type="journal article" date="2024" name="Int. J. Syst. Evol. Microbiol.">
        <title>Methylomarinovum tepidoasis sp. nov., a moderately thermophilic methanotroph of the family Methylothermaceae isolated from a deep-sea hydrothermal field.</title>
        <authorList>
            <person name="Hirayama H."/>
            <person name="Takaki Y."/>
            <person name="Abe M."/>
            <person name="Miyazaki M."/>
            <person name="Uematsu K."/>
            <person name="Matsui Y."/>
            <person name="Takai K."/>
        </authorList>
    </citation>
    <scope>NUCLEOTIDE SEQUENCE [LARGE SCALE GENOMIC DNA]</scope>
    <source>
        <strain evidence="4">IN45</strain>
    </source>
</reference>
<keyword evidence="1" id="KW-0175">Coiled coil</keyword>
<gene>
    <name evidence="3" type="ORF">MIN45_P2149</name>
</gene>
<keyword evidence="2" id="KW-0732">Signal</keyword>
<feature type="chain" id="PRO_5043403777" description="DUF3450 domain-containing protein" evidence="2">
    <location>
        <begin position="21"/>
        <end position="252"/>
    </location>
</feature>
<organism evidence="3 4">
    <name type="scientific">Methylomarinovum tepidoasis</name>
    <dbReference type="NCBI Taxonomy" id="2840183"/>
    <lineage>
        <taxon>Bacteria</taxon>
        <taxon>Pseudomonadati</taxon>
        <taxon>Pseudomonadota</taxon>
        <taxon>Gammaproteobacteria</taxon>
        <taxon>Methylococcales</taxon>
        <taxon>Methylothermaceae</taxon>
        <taxon>Methylomarinovum</taxon>
    </lineage>
</organism>
<dbReference type="RefSeq" id="WP_286292314.1">
    <property type="nucleotide sequence ID" value="NZ_AP024718.1"/>
</dbReference>
<proteinExistence type="predicted"/>
<evidence type="ECO:0008006" key="5">
    <source>
        <dbReference type="Google" id="ProtNLM"/>
    </source>
</evidence>
<keyword evidence="4" id="KW-1185">Reference proteome</keyword>
<dbReference type="AlphaFoldDB" id="A0AAU9CFY0"/>
<evidence type="ECO:0000256" key="1">
    <source>
        <dbReference type="SAM" id="Coils"/>
    </source>
</evidence>
<dbReference type="PIRSF" id="PIRSF028069">
    <property type="entry name" value="UCP028069"/>
    <property type="match status" value="1"/>
</dbReference>
<dbReference type="EMBL" id="AP024718">
    <property type="protein sequence ID" value="BCX89776.1"/>
    <property type="molecule type" value="Genomic_DNA"/>
</dbReference>
<dbReference type="InterPro" id="IPR016866">
    <property type="entry name" value="UCP028069"/>
</dbReference>
<dbReference type="Pfam" id="PF11932">
    <property type="entry name" value="DUF3450"/>
    <property type="match status" value="1"/>
</dbReference>
<feature type="signal peptide" evidence="2">
    <location>
        <begin position="1"/>
        <end position="20"/>
    </location>
</feature>
<sequence length="252" mass="29413">MLRNGTLVALALLVAEGLMADPLDRAIRTETETLKQAAQSQKRIDRLDDVTRQMLDEYRRTLRETETLKTYVDHLQKLVESQRREKAELARQLEEIARAEREIVPLMLEMVNTLGRFVALDTPFLPEERRQRIAQLKAMLDSAEVSTAEKFRRILEAYQIENDYAKTIEAYRDELALENEKRPVDFLRIGRVALFYQTLDGETSGFWNPRQKRWETLPDDYRRTIREGLRIARKEAAPDLLTLPLPTAQEAK</sequence>
<name>A0AAU9CFY0_9GAMM</name>
<dbReference type="Proteomes" id="UP001321450">
    <property type="component" value="Chromosome"/>
</dbReference>
<evidence type="ECO:0000313" key="3">
    <source>
        <dbReference type="EMBL" id="BCX89776.1"/>
    </source>
</evidence>
<evidence type="ECO:0000256" key="2">
    <source>
        <dbReference type="SAM" id="SignalP"/>
    </source>
</evidence>
<dbReference type="KEGG" id="meiy:MIN45_P2149"/>
<feature type="coiled-coil region" evidence="1">
    <location>
        <begin position="72"/>
        <end position="102"/>
    </location>
</feature>
<accession>A0AAU9CFY0</accession>